<comment type="caution">
    <text evidence="2">The sequence shown here is derived from an EMBL/GenBank/DDBJ whole genome shotgun (WGS) entry which is preliminary data.</text>
</comment>
<evidence type="ECO:0000313" key="2">
    <source>
        <dbReference type="EMBL" id="KKS41492.1"/>
    </source>
</evidence>
<keyword evidence="1" id="KW-1133">Transmembrane helix</keyword>
<feature type="transmembrane region" description="Helical" evidence="1">
    <location>
        <begin position="56"/>
        <end position="78"/>
    </location>
</feature>
<name>A0A0G0YY00_9BACT</name>
<protein>
    <submittedName>
        <fullName evidence="2">OmpA domain protein</fullName>
    </submittedName>
</protein>
<organism evidence="2 3">
    <name type="scientific">Candidatus Kuenenbacteria bacterium GW2011_GWA2_42_15</name>
    <dbReference type="NCBI Taxonomy" id="1618677"/>
    <lineage>
        <taxon>Bacteria</taxon>
        <taxon>Candidatus Kueneniibacteriota</taxon>
    </lineage>
</organism>
<keyword evidence="1" id="KW-0472">Membrane</keyword>
<proteinExistence type="predicted"/>
<feature type="non-terminal residue" evidence="2">
    <location>
        <position position="453"/>
    </location>
</feature>
<accession>A0A0G0YY00</accession>
<evidence type="ECO:0000313" key="3">
    <source>
        <dbReference type="Proteomes" id="UP000034516"/>
    </source>
</evidence>
<dbReference type="EMBL" id="LCCW01000026">
    <property type="protein sequence ID" value="KKS41492.1"/>
    <property type="molecule type" value="Genomic_DNA"/>
</dbReference>
<reference evidence="2 3" key="1">
    <citation type="journal article" date="2015" name="Nature">
        <title>rRNA introns, odd ribosomes, and small enigmatic genomes across a large radiation of phyla.</title>
        <authorList>
            <person name="Brown C.T."/>
            <person name="Hug L.A."/>
            <person name="Thomas B.C."/>
            <person name="Sharon I."/>
            <person name="Castelle C.J."/>
            <person name="Singh A."/>
            <person name="Wilkins M.J."/>
            <person name="Williams K.H."/>
            <person name="Banfield J.F."/>
        </authorList>
    </citation>
    <scope>NUCLEOTIDE SEQUENCE [LARGE SCALE GENOMIC DNA]</scope>
</reference>
<evidence type="ECO:0000256" key="1">
    <source>
        <dbReference type="SAM" id="Phobius"/>
    </source>
</evidence>
<dbReference type="Proteomes" id="UP000034516">
    <property type="component" value="Unassembled WGS sequence"/>
</dbReference>
<sequence>MPEQSQIFDKNSANQKTVLPVSFDVHTMPAKFLAVRPSFSGQAKSSGATAGFKKNIIIGAMMVIVIGAAMALAAWLFLKSVKKEVPAPATNAPATNNAPASLNQEPINIAPTTTDESALQVLLDVSQWQPYIKATDNYSLKYPTPWQLASAASETAPNALSRISIAGETGLGQIYITVYNNSERATLLSWLTQNFGLSEVDLESYKLNNNDGYRSDDIAANSFTIATLYGGKFYILEFIKSKRVVVDDIYEQFLINWQFIPLAETEEETEENINYEPVIDSDQDGLTDAEEALFGTDKSNPDTDGDTYSDGVEVINLYNPKIAGSARLYESDLVKTQVNNFHHYNLVYPASWQVKETQGSVIFQDAQGEFFQVLIEPNSQGYVDIKKWYKDYLKLDPTTVTDTVVAGATPAIVSADQMHLYFIFGDNIYSLIYNINLRQNGNFMTTFKMIVKS</sequence>
<gene>
    <name evidence="2" type="ORF">UV02_C0026G0006</name>
</gene>
<keyword evidence="1" id="KW-0812">Transmembrane</keyword>
<dbReference type="AlphaFoldDB" id="A0A0G0YY00"/>